<name>A0A0D2BHB5_9EURO</name>
<dbReference type="EMBL" id="KN847493">
    <property type="protein sequence ID" value="KIW17995.1"/>
    <property type="molecule type" value="Genomic_DNA"/>
</dbReference>
<dbReference type="HOGENOM" id="CLU_010194_13_1_1"/>
<comment type="similarity">
    <text evidence="1">Belongs to the short-chain dehydrogenases/reductases (SDR) family.</text>
</comment>
<evidence type="ECO:0000313" key="3">
    <source>
        <dbReference type="EMBL" id="KIW17995.1"/>
    </source>
</evidence>
<dbReference type="STRING" id="91928.A0A0D2BHB5"/>
<evidence type="ECO:0000256" key="1">
    <source>
        <dbReference type="ARBA" id="ARBA00006484"/>
    </source>
</evidence>
<dbReference type="GeneID" id="27329364"/>
<keyword evidence="2" id="KW-0560">Oxidoreductase</keyword>
<keyword evidence="4" id="KW-1185">Reference proteome</keyword>
<dbReference type="VEuPathDB" id="FungiDB:PV08_02281"/>
<gene>
    <name evidence="3" type="ORF">PV08_02281</name>
</gene>
<dbReference type="GO" id="GO:0016616">
    <property type="term" value="F:oxidoreductase activity, acting on the CH-OH group of donors, NAD or NADP as acceptor"/>
    <property type="evidence" value="ECO:0007669"/>
    <property type="project" value="TreeGrafter"/>
</dbReference>
<dbReference type="PANTHER" id="PTHR44229:SF4">
    <property type="entry name" value="15-HYDROXYPROSTAGLANDIN DEHYDROGENASE [NAD(+)]"/>
    <property type="match status" value="1"/>
</dbReference>
<dbReference type="AlphaFoldDB" id="A0A0D2BHB5"/>
<dbReference type="GO" id="GO:0005737">
    <property type="term" value="C:cytoplasm"/>
    <property type="evidence" value="ECO:0007669"/>
    <property type="project" value="TreeGrafter"/>
</dbReference>
<dbReference type="PRINTS" id="PR00081">
    <property type="entry name" value="GDHRDH"/>
</dbReference>
<dbReference type="OrthoDB" id="37659at2759"/>
<reference evidence="3 4" key="1">
    <citation type="submission" date="2015-01" db="EMBL/GenBank/DDBJ databases">
        <title>The Genome Sequence of Exophiala spinifera CBS89968.</title>
        <authorList>
            <consortium name="The Broad Institute Genomics Platform"/>
            <person name="Cuomo C."/>
            <person name="de Hoog S."/>
            <person name="Gorbushina A."/>
            <person name="Stielow B."/>
            <person name="Teixiera M."/>
            <person name="Abouelleil A."/>
            <person name="Chapman S.B."/>
            <person name="Priest M."/>
            <person name="Young S.K."/>
            <person name="Wortman J."/>
            <person name="Nusbaum C."/>
            <person name="Birren B."/>
        </authorList>
    </citation>
    <scope>NUCLEOTIDE SEQUENCE [LARGE SCALE GENOMIC DNA]</scope>
    <source>
        <strain evidence="3 4">CBS 89968</strain>
    </source>
</reference>
<dbReference type="Pfam" id="PF00106">
    <property type="entry name" value="adh_short"/>
    <property type="match status" value="1"/>
</dbReference>
<evidence type="ECO:0000313" key="4">
    <source>
        <dbReference type="Proteomes" id="UP000053328"/>
    </source>
</evidence>
<protein>
    <recommendedName>
        <fullName evidence="5">3-hydroxyacyl-CoA dehydrogenase</fullName>
    </recommendedName>
</protein>
<organism evidence="3 4">
    <name type="scientific">Exophiala spinifera</name>
    <dbReference type="NCBI Taxonomy" id="91928"/>
    <lineage>
        <taxon>Eukaryota</taxon>
        <taxon>Fungi</taxon>
        <taxon>Dikarya</taxon>
        <taxon>Ascomycota</taxon>
        <taxon>Pezizomycotina</taxon>
        <taxon>Eurotiomycetes</taxon>
        <taxon>Chaetothyriomycetidae</taxon>
        <taxon>Chaetothyriales</taxon>
        <taxon>Herpotrichiellaceae</taxon>
        <taxon>Exophiala</taxon>
    </lineage>
</organism>
<evidence type="ECO:0000256" key="2">
    <source>
        <dbReference type="ARBA" id="ARBA00023002"/>
    </source>
</evidence>
<evidence type="ECO:0008006" key="5">
    <source>
        <dbReference type="Google" id="ProtNLM"/>
    </source>
</evidence>
<dbReference type="SUPFAM" id="SSF51735">
    <property type="entry name" value="NAD(P)-binding Rossmann-fold domains"/>
    <property type="match status" value="1"/>
</dbReference>
<accession>A0A0D2BHB5</accession>
<dbReference type="InterPro" id="IPR002347">
    <property type="entry name" value="SDR_fam"/>
</dbReference>
<dbReference type="RefSeq" id="XP_016238211.1">
    <property type="nucleotide sequence ID" value="XM_016376641.1"/>
</dbReference>
<sequence length="303" mass="32698">MASIKLDGAILTKLDSKVVVLTGGSSGIGAATVQAFLSRGCRVVFGDIDKAAGQLKVSQLTTRDKSIVNQLKFVPTDVTNYDDVYHLFQVAYETFGRVDVAANIAGIVETPGWFDPAETMEGAKRKPSTIVIDVNLNGSLYFSRIASAFLRQGQESTDDKSLILISSVAGFKAHSGIFLYQAAKHGVIGLMRSLRSFKPIASKIRINCVCPSMTLTGMVEGIKEAWTSAGLPINTPEDVARMIVHIAADSELSGGAVYVEGGNGWEIEQRLDKTQPLWLGERLSKQLNQSVIALSTIYNPIEQ</sequence>
<proteinExistence type="inferred from homology"/>
<dbReference type="PANTHER" id="PTHR44229">
    <property type="entry name" value="15-HYDROXYPROSTAGLANDIN DEHYDROGENASE [NAD(+)]"/>
    <property type="match status" value="1"/>
</dbReference>
<dbReference type="Gene3D" id="3.40.50.720">
    <property type="entry name" value="NAD(P)-binding Rossmann-like Domain"/>
    <property type="match status" value="1"/>
</dbReference>
<dbReference type="Proteomes" id="UP000053328">
    <property type="component" value="Unassembled WGS sequence"/>
</dbReference>
<dbReference type="InterPro" id="IPR036291">
    <property type="entry name" value="NAD(P)-bd_dom_sf"/>
</dbReference>